<evidence type="ECO:0000313" key="8">
    <source>
        <dbReference type="Proteomes" id="UP000319976"/>
    </source>
</evidence>
<evidence type="ECO:0000259" key="6">
    <source>
        <dbReference type="PROSITE" id="PS51686"/>
    </source>
</evidence>
<dbReference type="EMBL" id="CP036316">
    <property type="protein sequence ID" value="QDT67008.1"/>
    <property type="molecule type" value="Genomic_DNA"/>
</dbReference>
<protein>
    <submittedName>
        <fullName evidence="7">Ribosomal RNA small subunit methyltransferase B</fullName>
        <ecNumber evidence="7">2.1.1.176</ecNumber>
    </submittedName>
</protein>
<dbReference type="InterPro" id="IPR023267">
    <property type="entry name" value="RCMT"/>
</dbReference>
<dbReference type="EC" id="2.1.1.176" evidence="7"/>
<dbReference type="InterPro" id="IPR054728">
    <property type="entry name" value="RsmB-like_ferredoxin"/>
</dbReference>
<dbReference type="Pfam" id="PF22458">
    <property type="entry name" value="RsmF-B_ferredox"/>
    <property type="match status" value="1"/>
</dbReference>
<evidence type="ECO:0000256" key="5">
    <source>
        <dbReference type="PROSITE-ProRule" id="PRU01023"/>
    </source>
</evidence>
<dbReference type="Pfam" id="PF01189">
    <property type="entry name" value="Methyltr_RsmB-F"/>
    <property type="match status" value="1"/>
</dbReference>
<evidence type="ECO:0000313" key="7">
    <source>
        <dbReference type="EMBL" id="QDT67008.1"/>
    </source>
</evidence>
<proteinExistence type="inferred from homology"/>
<name>A0A517TF72_9PLAN</name>
<dbReference type="Gene3D" id="3.30.70.1170">
    <property type="entry name" value="Sun protein, domain 3"/>
    <property type="match status" value="1"/>
</dbReference>
<dbReference type="NCBIfam" id="NF011494">
    <property type="entry name" value="PRK14902.1"/>
    <property type="match status" value="1"/>
</dbReference>
<dbReference type="AlphaFoldDB" id="A0A517TF72"/>
<keyword evidence="3 5" id="KW-0949">S-adenosyl-L-methionine</keyword>
<dbReference type="GO" id="GO:0001510">
    <property type="term" value="P:RNA methylation"/>
    <property type="evidence" value="ECO:0007669"/>
    <property type="project" value="InterPro"/>
</dbReference>
<comment type="caution">
    <text evidence="5">Lacks conserved residue(s) required for the propagation of feature annotation.</text>
</comment>
<dbReference type="PANTHER" id="PTHR22807:SF61">
    <property type="entry name" value="NOL1_NOP2_SUN FAMILY PROTEIN _ ANTITERMINATION NUSB DOMAIN-CONTAINING PROTEIN"/>
    <property type="match status" value="1"/>
</dbReference>
<evidence type="ECO:0000256" key="2">
    <source>
        <dbReference type="ARBA" id="ARBA00022679"/>
    </source>
</evidence>
<dbReference type="KEGG" id="chya:V22_42800"/>
<keyword evidence="8" id="KW-1185">Reference proteome</keyword>
<dbReference type="InterPro" id="IPR035926">
    <property type="entry name" value="NusB-like_sf"/>
</dbReference>
<keyword evidence="2 5" id="KW-0808">Transferase</keyword>
<dbReference type="PRINTS" id="PR02008">
    <property type="entry name" value="RCMTFAMILY"/>
</dbReference>
<accession>A0A517TF72</accession>
<evidence type="ECO:0000256" key="3">
    <source>
        <dbReference type="ARBA" id="ARBA00022691"/>
    </source>
</evidence>
<dbReference type="GO" id="GO:0003723">
    <property type="term" value="F:RNA binding"/>
    <property type="evidence" value="ECO:0007669"/>
    <property type="project" value="UniProtKB-UniRule"/>
</dbReference>
<dbReference type="InterPro" id="IPR006027">
    <property type="entry name" value="NusB_RsmB_TIM44"/>
</dbReference>
<reference evidence="7 8" key="1">
    <citation type="submission" date="2019-02" db="EMBL/GenBank/DDBJ databases">
        <title>Deep-cultivation of Planctomycetes and their phenomic and genomic characterization uncovers novel biology.</title>
        <authorList>
            <person name="Wiegand S."/>
            <person name="Jogler M."/>
            <person name="Boedeker C."/>
            <person name="Pinto D."/>
            <person name="Vollmers J."/>
            <person name="Rivas-Marin E."/>
            <person name="Kohn T."/>
            <person name="Peeters S.H."/>
            <person name="Heuer A."/>
            <person name="Rast P."/>
            <person name="Oberbeckmann S."/>
            <person name="Bunk B."/>
            <person name="Jeske O."/>
            <person name="Meyerdierks A."/>
            <person name="Storesund J.E."/>
            <person name="Kallscheuer N."/>
            <person name="Luecker S."/>
            <person name="Lage O.M."/>
            <person name="Pohl T."/>
            <person name="Merkel B.J."/>
            <person name="Hornburger P."/>
            <person name="Mueller R.-W."/>
            <person name="Bruemmer F."/>
            <person name="Labrenz M."/>
            <person name="Spormann A.M."/>
            <person name="Op den Camp H."/>
            <person name="Overmann J."/>
            <person name="Amann R."/>
            <person name="Jetten M.S.M."/>
            <person name="Mascher T."/>
            <person name="Medema M.H."/>
            <person name="Devos D.P."/>
            <person name="Kaster A.-K."/>
            <person name="Ovreas L."/>
            <person name="Rohde M."/>
            <person name="Galperin M.Y."/>
            <person name="Jogler C."/>
        </authorList>
    </citation>
    <scope>NUCLEOTIDE SEQUENCE [LARGE SCALE GENOMIC DNA]</scope>
    <source>
        <strain evidence="7 8">V22</strain>
    </source>
</reference>
<dbReference type="RefSeq" id="WP_197439818.1">
    <property type="nucleotide sequence ID" value="NZ_CP036316.1"/>
</dbReference>
<dbReference type="Gene3D" id="3.40.50.150">
    <property type="entry name" value="Vaccinia Virus protein VP39"/>
    <property type="match status" value="1"/>
</dbReference>
<dbReference type="SUPFAM" id="SSF53335">
    <property type="entry name" value="S-adenosyl-L-methionine-dependent methyltransferases"/>
    <property type="match status" value="1"/>
</dbReference>
<evidence type="ECO:0000256" key="4">
    <source>
        <dbReference type="ARBA" id="ARBA00022884"/>
    </source>
</evidence>
<sequence length="460" mass="51606">MSKRPYRPPSPPSTARELAFAVLIDTRPNIFAQEKLETLLRQTEVPDAERRLGTEITYGVLRRQGTLDVLIKHCVDRPRHQVEAKLWTLLRMGAYQLAFLDAIPEHAAVHETVELAKKRGESRWVPMLNAVLRKIAALVTDATLSLATQETFPLPQGGYRLCTEKLFPDPEESPIDYFVDAYSMPRWLAQRWGKRFDAEELFEIGQYINQSHPPSLRVNLLKTTSEEYLSKLEEASIKAKAGRIAESLHLKNPVRVETLPGYEEGLFSVQDETAMHAAHTLSPEPGMSVLDLCAAPGTKSSHLAELMHNEGEIIACDVNRDRLRRISQNVARLGHDCITVQRIERDGSDIPEGPFDAILVDAPCSNTGVLGKRPEARWRVSPDEIRELAELQQRLLSQALERAKPGGRVLYSTCSIEPEENEQVVSAVLTGRDDWRLESSRLFLPGDPSDGGFQALLVRS</sequence>
<feature type="binding site" evidence="5">
    <location>
        <position position="317"/>
    </location>
    <ligand>
        <name>S-adenosyl-L-methionine</name>
        <dbReference type="ChEBI" id="CHEBI:59789"/>
    </ligand>
</feature>
<dbReference type="PANTHER" id="PTHR22807">
    <property type="entry name" value="NOP2 YEAST -RELATED NOL1/NOP2/FMU SUN DOMAIN-CONTAINING"/>
    <property type="match status" value="1"/>
</dbReference>
<dbReference type="GO" id="GO:0006355">
    <property type="term" value="P:regulation of DNA-templated transcription"/>
    <property type="evidence" value="ECO:0007669"/>
    <property type="project" value="InterPro"/>
</dbReference>
<dbReference type="InterPro" id="IPR029063">
    <property type="entry name" value="SAM-dependent_MTases_sf"/>
</dbReference>
<dbReference type="Pfam" id="PF01029">
    <property type="entry name" value="NusB"/>
    <property type="match status" value="1"/>
</dbReference>
<feature type="active site" description="Nucleophile" evidence="5">
    <location>
        <position position="414"/>
    </location>
</feature>
<dbReference type="InterPro" id="IPR049560">
    <property type="entry name" value="MeTrfase_RsmB-F_NOP2_cat"/>
</dbReference>
<dbReference type="GO" id="GO:0008173">
    <property type="term" value="F:RNA methyltransferase activity"/>
    <property type="evidence" value="ECO:0007669"/>
    <property type="project" value="InterPro"/>
</dbReference>
<feature type="domain" description="SAM-dependent MTase RsmB/NOP-type" evidence="6">
    <location>
        <begin position="204"/>
        <end position="460"/>
    </location>
</feature>
<dbReference type="PROSITE" id="PS51686">
    <property type="entry name" value="SAM_MT_RSMB_NOP"/>
    <property type="match status" value="1"/>
</dbReference>
<comment type="similarity">
    <text evidence="5">Belongs to the class I-like SAM-binding methyltransferase superfamily. RsmB/NOP family.</text>
</comment>
<keyword evidence="1 5" id="KW-0489">Methyltransferase</keyword>
<dbReference type="Gene3D" id="1.10.940.10">
    <property type="entry name" value="NusB-like"/>
    <property type="match status" value="1"/>
</dbReference>
<organism evidence="7 8">
    <name type="scientific">Calycomorphotria hydatis</name>
    <dbReference type="NCBI Taxonomy" id="2528027"/>
    <lineage>
        <taxon>Bacteria</taxon>
        <taxon>Pseudomonadati</taxon>
        <taxon>Planctomycetota</taxon>
        <taxon>Planctomycetia</taxon>
        <taxon>Planctomycetales</taxon>
        <taxon>Planctomycetaceae</taxon>
        <taxon>Calycomorphotria</taxon>
    </lineage>
</organism>
<dbReference type="Proteomes" id="UP000319976">
    <property type="component" value="Chromosome"/>
</dbReference>
<dbReference type="InterPro" id="IPR001678">
    <property type="entry name" value="MeTrfase_RsmB-F_NOP2_dom"/>
</dbReference>
<feature type="binding site" evidence="5">
    <location>
        <position position="361"/>
    </location>
    <ligand>
        <name>S-adenosyl-L-methionine</name>
        <dbReference type="ChEBI" id="CHEBI:59789"/>
    </ligand>
</feature>
<dbReference type="CDD" id="cd02440">
    <property type="entry name" value="AdoMet_MTases"/>
    <property type="match status" value="1"/>
</dbReference>
<keyword evidence="4 5" id="KW-0694">RNA-binding</keyword>
<dbReference type="SUPFAM" id="SSF48013">
    <property type="entry name" value="NusB-like"/>
    <property type="match status" value="1"/>
</dbReference>
<gene>
    <name evidence="7" type="primary">rsmB</name>
    <name evidence="7" type="ORF">V22_42800</name>
</gene>
<evidence type="ECO:0000256" key="1">
    <source>
        <dbReference type="ARBA" id="ARBA00022603"/>
    </source>
</evidence>